<dbReference type="AlphaFoldDB" id="A0A6A5T8I1"/>
<evidence type="ECO:0000259" key="1">
    <source>
        <dbReference type="Pfam" id="PF07534"/>
    </source>
</evidence>
<evidence type="ECO:0000313" key="3">
    <source>
        <dbReference type="EMBL" id="KAF1950848.1"/>
    </source>
</evidence>
<proteinExistence type="predicted"/>
<dbReference type="EMBL" id="ML977022">
    <property type="protein sequence ID" value="KAF1950848.1"/>
    <property type="molecule type" value="Genomic_DNA"/>
</dbReference>
<reference evidence="2" key="1">
    <citation type="journal article" date="2020" name="Stud. Mycol.">
        <title>101 Dothideomycetes genomes: a test case for predicting lifestyles and emergence of pathogens.</title>
        <authorList>
            <person name="Haridas S."/>
            <person name="Albert R."/>
            <person name="Binder M."/>
            <person name="Bloem J."/>
            <person name="Labutti K."/>
            <person name="Salamov A."/>
            <person name="Andreopoulos B."/>
            <person name="Baker S."/>
            <person name="Barry K."/>
            <person name="Bills G."/>
            <person name="Bluhm B."/>
            <person name="Cannon C."/>
            <person name="Castanera R."/>
            <person name="Culley D."/>
            <person name="Daum C."/>
            <person name="Ezra D."/>
            <person name="Gonzalez J."/>
            <person name="Henrissat B."/>
            <person name="Kuo A."/>
            <person name="Liang C."/>
            <person name="Lipzen A."/>
            <person name="Lutzoni F."/>
            <person name="Magnuson J."/>
            <person name="Mondo S."/>
            <person name="Nolan M."/>
            <person name="Ohm R."/>
            <person name="Pangilinan J."/>
            <person name="Park H.-J."/>
            <person name="Ramirez L."/>
            <person name="Alfaro M."/>
            <person name="Sun H."/>
            <person name="Tritt A."/>
            <person name="Yoshinaga Y."/>
            <person name="Zwiers L.-H."/>
            <person name="Turgeon B."/>
            <person name="Goodwin S."/>
            <person name="Spatafora J."/>
            <person name="Crous P."/>
            <person name="Grigoriev I."/>
        </authorList>
    </citation>
    <scope>NUCLEOTIDE SEQUENCE</scope>
    <source>
        <strain evidence="2">CBS 675.92</strain>
    </source>
</reference>
<name>A0A6A5T8I1_9PLEO</name>
<accession>A0A6A5T8I1</accession>
<dbReference type="Pfam" id="PF07534">
    <property type="entry name" value="TLD"/>
    <property type="match status" value="1"/>
</dbReference>
<dbReference type="EMBL" id="ML977046">
    <property type="protein sequence ID" value="KAF1948881.1"/>
    <property type="molecule type" value="Genomic_DNA"/>
</dbReference>
<protein>
    <recommendedName>
        <fullName evidence="1">TLDc domain-containing protein</fullName>
    </recommendedName>
</protein>
<sequence>MCEEEPYAEEKVNAWVAYGLMKPDLVLERLHKEISNYSNPNKADQIAMRQNFDSMSDEQSIVHEARFIAFMQQKAHVAPQLEGGLMILFRSLCYASVAPFTTSLSIPTTLTFPGLQRALLWFLQPRRVFEVSEYGRPRTPADHRRIIFQSLATGLEGKDLPLDLDTTITQVFENATTFAYGEEMCEDYAKPNYDDDGDEMYHDVLDVLFNTQPGFGPPIADIEREKFRELGKQLHNDEVRVRDLSIPRKRMEDFVMLLLAVNFEAGTLQYTDELQPAARSVVNAFCQSPEVNGITWPMFDFVVKKIVPEILESLFRLLSMTIFDQGDNQTVNQSPPYLSNSSILSLPQWAQLNSLLSGSGGVDVEALSAANPWTSPDSLQAAMKSIPESVILLISGKDAGGESYIFGAHVPDPEDLAQIQEREVPTWAKSLLFQLSPVQDVFRGKIGKPTWIVSEERIVFGSENGGACLSLDASMKKARFSHSIKDAEGEGVYEVTNWRGDFSVDLAIDEMELWGDFNPCNN</sequence>
<dbReference type="InterPro" id="IPR006571">
    <property type="entry name" value="TLDc_dom"/>
</dbReference>
<evidence type="ECO:0000313" key="2">
    <source>
        <dbReference type="EMBL" id="KAF1948881.1"/>
    </source>
</evidence>
<organism evidence="2 4">
    <name type="scientific">Byssothecium circinans</name>
    <dbReference type="NCBI Taxonomy" id="147558"/>
    <lineage>
        <taxon>Eukaryota</taxon>
        <taxon>Fungi</taxon>
        <taxon>Dikarya</taxon>
        <taxon>Ascomycota</taxon>
        <taxon>Pezizomycotina</taxon>
        <taxon>Dothideomycetes</taxon>
        <taxon>Pleosporomycetidae</taxon>
        <taxon>Pleosporales</taxon>
        <taxon>Massarineae</taxon>
        <taxon>Massarinaceae</taxon>
        <taxon>Byssothecium</taxon>
    </lineage>
</organism>
<evidence type="ECO:0000313" key="4">
    <source>
        <dbReference type="Proteomes" id="UP000800035"/>
    </source>
</evidence>
<gene>
    <name evidence="2" type="ORF">CC80DRAFT_485349</name>
    <name evidence="3" type="ORF">CC80DRAFT_539395</name>
</gene>
<dbReference type="OrthoDB" id="5377405at2759"/>
<dbReference type="Proteomes" id="UP000800035">
    <property type="component" value="Unassembled WGS sequence"/>
</dbReference>
<keyword evidence="4" id="KW-1185">Reference proteome</keyword>
<feature type="domain" description="TLDc" evidence="1">
    <location>
        <begin position="340"/>
        <end position="515"/>
    </location>
</feature>